<evidence type="ECO:0000313" key="15">
    <source>
        <dbReference type="Proteomes" id="UP000235162"/>
    </source>
</evidence>
<feature type="domain" description="O-acyltransferase WSD1 C-terminal" evidence="13">
    <location>
        <begin position="317"/>
        <end position="461"/>
    </location>
</feature>
<dbReference type="PANTHER" id="PTHR31650">
    <property type="entry name" value="O-ACYLTRANSFERASE (WSD1-LIKE) FAMILY PROTEIN"/>
    <property type="match status" value="1"/>
</dbReference>
<dbReference type="GO" id="GO:0004144">
    <property type="term" value="F:diacylglycerol O-acyltransferase activity"/>
    <property type="evidence" value="ECO:0007669"/>
    <property type="project" value="UniProtKB-EC"/>
</dbReference>
<name>A0AAP8MGX0_9GAMM</name>
<dbReference type="KEGG" id="hja:BST95_14595"/>
<evidence type="ECO:0000256" key="10">
    <source>
        <dbReference type="ARBA" id="ARBA00048109"/>
    </source>
</evidence>
<dbReference type="Pfam" id="PF03007">
    <property type="entry name" value="WS_DGAT_cat"/>
    <property type="match status" value="1"/>
</dbReference>
<evidence type="ECO:0000256" key="3">
    <source>
        <dbReference type="ARBA" id="ARBA00009587"/>
    </source>
</evidence>
<evidence type="ECO:0000259" key="13">
    <source>
        <dbReference type="Pfam" id="PF06974"/>
    </source>
</evidence>
<dbReference type="AlphaFoldDB" id="A0AAP8MGX0"/>
<dbReference type="GO" id="GO:0005886">
    <property type="term" value="C:plasma membrane"/>
    <property type="evidence" value="ECO:0007669"/>
    <property type="project" value="TreeGrafter"/>
</dbReference>
<reference evidence="14 15" key="1">
    <citation type="submission" date="2018-01" db="EMBL/GenBank/DDBJ databases">
        <title>The draft genome sequence of Halioglobus japonicus S1-36.</title>
        <authorList>
            <person name="Du Z.-J."/>
            <person name="Shi M.-J."/>
        </authorList>
    </citation>
    <scope>NUCLEOTIDE SEQUENCE [LARGE SCALE GENOMIC DNA]</scope>
    <source>
        <strain evidence="14 15">S1-36</strain>
    </source>
</reference>
<sequence length="490" mass="54171">MKKLSFVDKGFLMAETREMPMHVGGVSLYTLPDGVDEHEFMHSLARNVREADALLPPFGDRLKLGRLGIAGNAYWEPDPALDMDYHVRHSALPKPGRYRELFTLVSRLHGTLLERTRPLWEMHLIEGLKNRQFAVYTKTHHAAVDGARSIHISRSMLSADPDNVLSESPLSLQSWQRYKDALRLGKQAAHTDEELRNAADMLKSTFDSGTNLFRALKGFTQAWSGRGGELSLPHLQVPTSALNTEVDGARRFVAQSWPFARIRAVGSAFDGTFNDAVLAICAGALRKYLETHAELPEESLKAMVPVSIRQAGEVDSGNAVASISADLATDIVDPAKRIQAIMASVRAGRAFYADMSPKEIELVSMVMQTPSLLLVPMGLISRMPAYNVAISNVPGISETMYWNGARMDGSYPLSIVIDGMAMNITLVTYDQNVDFGIIACRRSMPHVQRIIDYMEDALVELEEAAGLSSKAAKPKSKPKRKRKPRAKAKK</sequence>
<comment type="similarity">
    <text evidence="3">Belongs to the long-chain O-acyltransferase family.</text>
</comment>
<gene>
    <name evidence="14" type="ORF">C0029_03590</name>
</gene>
<keyword evidence="9" id="KW-0012">Acyltransferase</keyword>
<dbReference type="RefSeq" id="WP_084200299.1">
    <property type="nucleotide sequence ID" value="NZ_BMYL01000001.1"/>
</dbReference>
<dbReference type="GO" id="GO:0001666">
    <property type="term" value="P:response to hypoxia"/>
    <property type="evidence" value="ECO:0007669"/>
    <property type="project" value="TreeGrafter"/>
</dbReference>
<dbReference type="InterPro" id="IPR014292">
    <property type="entry name" value="Acyl_transf_WS/DGAT"/>
</dbReference>
<dbReference type="GO" id="GO:0019432">
    <property type="term" value="P:triglyceride biosynthetic process"/>
    <property type="evidence" value="ECO:0007669"/>
    <property type="project" value="TreeGrafter"/>
</dbReference>
<keyword evidence="7" id="KW-0319">Glycerol metabolism</keyword>
<dbReference type="InterPro" id="IPR009721">
    <property type="entry name" value="O-acyltransferase_WSD1_C"/>
</dbReference>
<protein>
    <recommendedName>
        <fullName evidence="4">diacylglycerol O-acyltransferase</fullName>
        <ecNumber evidence="4">2.3.1.20</ecNumber>
    </recommendedName>
</protein>
<dbReference type="EMBL" id="PKUR01000001">
    <property type="protein sequence ID" value="PLW87671.1"/>
    <property type="molecule type" value="Genomic_DNA"/>
</dbReference>
<organism evidence="14 15">
    <name type="scientific">Halioglobus japonicus</name>
    <dbReference type="NCBI Taxonomy" id="930805"/>
    <lineage>
        <taxon>Bacteria</taxon>
        <taxon>Pseudomonadati</taxon>
        <taxon>Pseudomonadota</taxon>
        <taxon>Gammaproteobacteria</taxon>
        <taxon>Cellvibrionales</taxon>
        <taxon>Halieaceae</taxon>
        <taxon>Halioglobus</taxon>
    </lineage>
</organism>
<dbReference type="PANTHER" id="PTHR31650:SF1">
    <property type="entry name" value="WAX ESTER SYNTHASE_DIACYLGLYCEROL ACYLTRANSFERASE 4-RELATED"/>
    <property type="match status" value="1"/>
</dbReference>
<dbReference type="EC" id="2.3.1.20" evidence="4"/>
<evidence type="ECO:0000256" key="7">
    <source>
        <dbReference type="ARBA" id="ARBA00022798"/>
    </source>
</evidence>
<comment type="pathway">
    <text evidence="1">Glycerolipid metabolism; triacylglycerol biosynthesis.</text>
</comment>
<keyword evidence="8" id="KW-0443">Lipid metabolism</keyword>
<comment type="pathway">
    <text evidence="2">Lipid metabolism.</text>
</comment>
<feature type="domain" description="O-acyltransferase WSD1-like N-terminal" evidence="12">
    <location>
        <begin position="4"/>
        <end position="277"/>
    </location>
</feature>
<evidence type="ECO:0000256" key="4">
    <source>
        <dbReference type="ARBA" id="ARBA00013244"/>
    </source>
</evidence>
<evidence type="ECO:0000256" key="1">
    <source>
        <dbReference type="ARBA" id="ARBA00004771"/>
    </source>
</evidence>
<evidence type="ECO:0000256" key="9">
    <source>
        <dbReference type="ARBA" id="ARBA00023315"/>
    </source>
</evidence>
<dbReference type="Proteomes" id="UP000235162">
    <property type="component" value="Unassembled WGS sequence"/>
</dbReference>
<comment type="caution">
    <text evidence="14">The sequence shown here is derived from an EMBL/GenBank/DDBJ whole genome shotgun (WGS) entry which is preliminary data.</text>
</comment>
<evidence type="ECO:0000313" key="14">
    <source>
        <dbReference type="EMBL" id="PLW87671.1"/>
    </source>
</evidence>
<proteinExistence type="inferred from homology"/>
<accession>A0AAP8MGX0</accession>
<dbReference type="GO" id="GO:0071731">
    <property type="term" value="P:response to nitric oxide"/>
    <property type="evidence" value="ECO:0007669"/>
    <property type="project" value="TreeGrafter"/>
</dbReference>
<dbReference type="NCBIfam" id="TIGR02946">
    <property type="entry name" value="acyl_WS_DGAT"/>
    <property type="match status" value="1"/>
</dbReference>
<feature type="compositionally biased region" description="Basic residues" evidence="11">
    <location>
        <begin position="472"/>
        <end position="490"/>
    </location>
</feature>
<evidence type="ECO:0000259" key="12">
    <source>
        <dbReference type="Pfam" id="PF03007"/>
    </source>
</evidence>
<dbReference type="Pfam" id="PF06974">
    <property type="entry name" value="WS_DGAT_C"/>
    <property type="match status" value="1"/>
</dbReference>
<keyword evidence="6" id="KW-0808">Transferase</keyword>
<evidence type="ECO:0000256" key="8">
    <source>
        <dbReference type="ARBA" id="ARBA00023098"/>
    </source>
</evidence>
<keyword evidence="15" id="KW-1185">Reference proteome</keyword>
<evidence type="ECO:0000256" key="6">
    <source>
        <dbReference type="ARBA" id="ARBA00022679"/>
    </source>
</evidence>
<feature type="region of interest" description="Disordered" evidence="11">
    <location>
        <begin position="465"/>
        <end position="490"/>
    </location>
</feature>
<dbReference type="InterPro" id="IPR045034">
    <property type="entry name" value="O-acyltransferase_WSD1-like"/>
</dbReference>
<dbReference type="InterPro" id="IPR004255">
    <property type="entry name" value="O-acyltransferase_WSD1_N"/>
</dbReference>
<keyword evidence="5" id="KW-0444">Lipid biosynthesis</keyword>
<comment type="catalytic activity">
    <reaction evidence="10">
        <text>an acyl-CoA + a 1,2-diacyl-sn-glycerol = a triacyl-sn-glycerol + CoA</text>
        <dbReference type="Rhea" id="RHEA:10868"/>
        <dbReference type="ChEBI" id="CHEBI:17815"/>
        <dbReference type="ChEBI" id="CHEBI:57287"/>
        <dbReference type="ChEBI" id="CHEBI:58342"/>
        <dbReference type="ChEBI" id="CHEBI:64615"/>
        <dbReference type="EC" id="2.3.1.20"/>
    </reaction>
</comment>
<evidence type="ECO:0000256" key="2">
    <source>
        <dbReference type="ARBA" id="ARBA00005189"/>
    </source>
</evidence>
<evidence type="ECO:0000256" key="5">
    <source>
        <dbReference type="ARBA" id="ARBA00022516"/>
    </source>
</evidence>
<dbReference type="GO" id="GO:0051701">
    <property type="term" value="P:biological process involved in interaction with host"/>
    <property type="evidence" value="ECO:0007669"/>
    <property type="project" value="TreeGrafter"/>
</dbReference>
<dbReference type="GO" id="GO:0006071">
    <property type="term" value="P:glycerol metabolic process"/>
    <property type="evidence" value="ECO:0007669"/>
    <property type="project" value="UniProtKB-KW"/>
</dbReference>
<evidence type="ECO:0000256" key="11">
    <source>
        <dbReference type="SAM" id="MobiDB-lite"/>
    </source>
</evidence>